<dbReference type="AlphaFoldDB" id="A0A7X0H577"/>
<organism evidence="2 3">
    <name type="scientific">Algisphaera agarilytica</name>
    <dbReference type="NCBI Taxonomy" id="1385975"/>
    <lineage>
        <taxon>Bacteria</taxon>
        <taxon>Pseudomonadati</taxon>
        <taxon>Planctomycetota</taxon>
        <taxon>Phycisphaerae</taxon>
        <taxon>Phycisphaerales</taxon>
        <taxon>Phycisphaeraceae</taxon>
        <taxon>Algisphaera</taxon>
    </lineage>
</organism>
<feature type="transmembrane region" description="Helical" evidence="1">
    <location>
        <begin position="12"/>
        <end position="29"/>
    </location>
</feature>
<accession>A0A7X0H577</accession>
<evidence type="ECO:0008006" key="4">
    <source>
        <dbReference type="Google" id="ProtNLM"/>
    </source>
</evidence>
<dbReference type="EMBL" id="JACHGY010000001">
    <property type="protein sequence ID" value="MBB6429506.1"/>
    <property type="molecule type" value="Genomic_DNA"/>
</dbReference>
<evidence type="ECO:0000313" key="3">
    <source>
        <dbReference type="Proteomes" id="UP000541810"/>
    </source>
</evidence>
<keyword evidence="1" id="KW-0472">Membrane</keyword>
<proteinExistence type="predicted"/>
<sequence>MTPSLQQLLARGLALVILVAGGFGGWTVWRGAQSEAAQPGSVTGGSTSPVVVTPTSTALSAEQLERLDTLRLQGGQAPAPPPTPVSLPPIEVRSIKLLGTLIPSQGEPEGLFIDGRDRLVVAKPGEELPGGARVESVSDGQATLSVNGRSIKLQTERKRIEAQSGGR</sequence>
<protein>
    <recommendedName>
        <fullName evidence="4">Type II secretion system protein GspC N-terminal domain-containing protein</fullName>
    </recommendedName>
</protein>
<name>A0A7X0H577_9BACT</name>
<keyword evidence="1" id="KW-0812">Transmembrane</keyword>
<evidence type="ECO:0000313" key="2">
    <source>
        <dbReference type="EMBL" id="MBB6429506.1"/>
    </source>
</evidence>
<dbReference type="Proteomes" id="UP000541810">
    <property type="component" value="Unassembled WGS sequence"/>
</dbReference>
<reference evidence="2 3" key="1">
    <citation type="submission" date="2020-08" db="EMBL/GenBank/DDBJ databases">
        <title>Genomic Encyclopedia of Type Strains, Phase IV (KMG-IV): sequencing the most valuable type-strain genomes for metagenomic binning, comparative biology and taxonomic classification.</title>
        <authorList>
            <person name="Goeker M."/>
        </authorList>
    </citation>
    <scope>NUCLEOTIDE SEQUENCE [LARGE SCALE GENOMIC DNA]</scope>
    <source>
        <strain evidence="2 3">DSM 103725</strain>
    </source>
</reference>
<comment type="caution">
    <text evidence="2">The sequence shown here is derived from an EMBL/GenBank/DDBJ whole genome shotgun (WGS) entry which is preliminary data.</text>
</comment>
<evidence type="ECO:0000256" key="1">
    <source>
        <dbReference type="SAM" id="Phobius"/>
    </source>
</evidence>
<gene>
    <name evidence="2" type="ORF">HNQ40_001312</name>
</gene>
<keyword evidence="1" id="KW-1133">Transmembrane helix</keyword>
<keyword evidence="3" id="KW-1185">Reference proteome</keyword>
<dbReference type="RefSeq" id="WP_184677081.1">
    <property type="nucleotide sequence ID" value="NZ_JACHGY010000001.1"/>
</dbReference>